<reference evidence="1 2" key="1">
    <citation type="submission" date="2018-06" db="EMBL/GenBank/DDBJ databases">
        <title>Comparative genomics reveals the genomic features of Rhizophagus irregularis, R. cerebriforme, R. diaphanum and Gigaspora rosea, and their symbiotic lifestyle signature.</title>
        <authorList>
            <person name="Morin E."/>
            <person name="San Clemente H."/>
            <person name="Chen E.C.H."/>
            <person name="De La Providencia I."/>
            <person name="Hainaut M."/>
            <person name="Kuo A."/>
            <person name="Kohler A."/>
            <person name="Murat C."/>
            <person name="Tang N."/>
            <person name="Roy S."/>
            <person name="Loubradou J."/>
            <person name="Henrissat B."/>
            <person name="Grigoriev I.V."/>
            <person name="Corradi N."/>
            <person name="Roux C."/>
            <person name="Martin F.M."/>
        </authorList>
    </citation>
    <scope>NUCLEOTIDE SEQUENCE [LARGE SCALE GENOMIC DNA]</scope>
    <source>
        <strain evidence="1 2">DAOM 194757</strain>
    </source>
</reference>
<gene>
    <name evidence="1" type="ORF">C2G38_1441263</name>
</gene>
<protein>
    <recommendedName>
        <fullName evidence="3">Serine-threonine/tyrosine-protein kinase catalytic domain-containing protein</fullName>
    </recommendedName>
</protein>
<keyword evidence="2" id="KW-1185">Reference proteome</keyword>
<comment type="caution">
    <text evidence="1">The sequence shown here is derived from an EMBL/GenBank/DDBJ whole genome shotgun (WGS) entry which is preliminary data.</text>
</comment>
<name>A0A397V5Y7_9GLOM</name>
<dbReference type="EMBL" id="QKWP01000614">
    <property type="protein sequence ID" value="RIB17331.1"/>
    <property type="molecule type" value="Genomic_DNA"/>
</dbReference>
<evidence type="ECO:0008006" key="3">
    <source>
        <dbReference type="Google" id="ProtNLM"/>
    </source>
</evidence>
<dbReference type="AlphaFoldDB" id="A0A397V5Y7"/>
<dbReference type="Proteomes" id="UP000266673">
    <property type="component" value="Unassembled WGS sequence"/>
</dbReference>
<dbReference type="OrthoDB" id="163159at2759"/>
<dbReference type="Gene3D" id="1.10.510.10">
    <property type="entry name" value="Transferase(Phosphotransferase) domain 1"/>
    <property type="match status" value="1"/>
</dbReference>
<dbReference type="InterPro" id="IPR011009">
    <property type="entry name" value="Kinase-like_dom_sf"/>
</dbReference>
<organism evidence="1 2">
    <name type="scientific">Gigaspora rosea</name>
    <dbReference type="NCBI Taxonomy" id="44941"/>
    <lineage>
        <taxon>Eukaryota</taxon>
        <taxon>Fungi</taxon>
        <taxon>Fungi incertae sedis</taxon>
        <taxon>Mucoromycota</taxon>
        <taxon>Glomeromycotina</taxon>
        <taxon>Glomeromycetes</taxon>
        <taxon>Diversisporales</taxon>
        <taxon>Gigasporaceae</taxon>
        <taxon>Gigaspora</taxon>
    </lineage>
</organism>
<dbReference type="SUPFAM" id="SSF56112">
    <property type="entry name" value="Protein kinase-like (PK-like)"/>
    <property type="match status" value="1"/>
</dbReference>
<evidence type="ECO:0000313" key="2">
    <source>
        <dbReference type="Proteomes" id="UP000266673"/>
    </source>
</evidence>
<proteinExistence type="predicted"/>
<sequence>MTEMSTGRPPHYDIEYDEILAIKICNGLRPEFAEGTPECYIQLANQCMDSNPSNRPTASYIYGELSKWYNIVVRGVAKNKHELTILKSFQAADAIISTLPTKLPICTKDKLTSKLLNFRGLSEPINSSAKLPSGK</sequence>
<evidence type="ECO:0000313" key="1">
    <source>
        <dbReference type="EMBL" id="RIB17331.1"/>
    </source>
</evidence>
<accession>A0A397V5Y7</accession>